<evidence type="ECO:0000313" key="9">
    <source>
        <dbReference type="Proteomes" id="UP000664048"/>
    </source>
</evidence>
<keyword evidence="3" id="KW-0804">Transcription</keyword>
<dbReference type="InterPro" id="IPR036390">
    <property type="entry name" value="WH_DNA-bd_sf"/>
</dbReference>
<keyword evidence="1" id="KW-0805">Transcription regulation</keyword>
<evidence type="ECO:0000256" key="2">
    <source>
        <dbReference type="ARBA" id="ARBA00023125"/>
    </source>
</evidence>
<dbReference type="Proteomes" id="UP001220209">
    <property type="component" value="Chromosome 3"/>
</dbReference>
<gene>
    <name evidence="6" type="ORF">J4M89_34755</name>
    <name evidence="5" type="ORF">JIN94_33090</name>
    <name evidence="7" type="ORF">LXE91_37945</name>
</gene>
<evidence type="ECO:0000313" key="10">
    <source>
        <dbReference type="Proteomes" id="UP001220209"/>
    </source>
</evidence>
<sequence>MNMDTRTPPLHPQFPATAEEEAYAHVLYRIRMGTYKAGDRLIPEDIAAEINTSRMPVREAFRRLASEGLVAIRPNRGAIVRGLDVDEMEVVFGMRGVLEGLAARMALPNITPQHVDELTRLIDAMERAEADGQQWVTAHRSFHEYLCRLCGRQRLITQIAGLHTVVEPHMRLWLELAYKPKTSRDDHMGLIDAIRGRDPAALEAAVREHIEATVPALRDWMTGGH</sequence>
<dbReference type="GeneID" id="93194446"/>
<name>A0A1E3FVR4_9BURK</name>
<reference evidence="5" key="1">
    <citation type="submission" date="2021-01" db="EMBL/GenBank/DDBJ databases">
        <title>Outbreak of Burkholderia contaminns endophthalmitis traced to a clinical ventilation system.</title>
        <authorList>
            <person name="Lipuma J."/>
            <person name="Spilker T."/>
            <person name="Kratholm J."/>
        </authorList>
    </citation>
    <scope>NUCLEOTIDE SEQUENCE</scope>
    <source>
        <strain evidence="5">HI4954</strain>
    </source>
</reference>
<dbReference type="InterPro" id="IPR000524">
    <property type="entry name" value="Tscrpt_reg_HTH_GntR"/>
</dbReference>
<dbReference type="Proteomes" id="UP000664048">
    <property type="component" value="Unassembled WGS sequence"/>
</dbReference>
<evidence type="ECO:0000259" key="4">
    <source>
        <dbReference type="PROSITE" id="PS50949"/>
    </source>
</evidence>
<dbReference type="GO" id="GO:0003700">
    <property type="term" value="F:DNA-binding transcription factor activity"/>
    <property type="evidence" value="ECO:0007669"/>
    <property type="project" value="InterPro"/>
</dbReference>
<dbReference type="InterPro" id="IPR036388">
    <property type="entry name" value="WH-like_DNA-bd_sf"/>
</dbReference>
<dbReference type="Pfam" id="PF07729">
    <property type="entry name" value="FCD"/>
    <property type="match status" value="1"/>
</dbReference>
<dbReference type="AlphaFoldDB" id="A0A1E3FVR4"/>
<proteinExistence type="predicted"/>
<dbReference type="CDD" id="cd07377">
    <property type="entry name" value="WHTH_GntR"/>
    <property type="match status" value="1"/>
</dbReference>
<dbReference type="Gene3D" id="1.10.10.10">
    <property type="entry name" value="Winged helix-like DNA-binding domain superfamily/Winged helix DNA-binding domain"/>
    <property type="match status" value="1"/>
</dbReference>
<evidence type="ECO:0000313" key="8">
    <source>
        <dbReference type="Proteomes" id="UP000611459"/>
    </source>
</evidence>
<dbReference type="SUPFAM" id="SSF46785">
    <property type="entry name" value="Winged helix' DNA-binding domain"/>
    <property type="match status" value="1"/>
</dbReference>
<feature type="domain" description="HTH gntR-type" evidence="4">
    <location>
        <begin position="16"/>
        <end position="83"/>
    </location>
</feature>
<dbReference type="Gene3D" id="1.20.120.530">
    <property type="entry name" value="GntR ligand-binding domain-like"/>
    <property type="match status" value="1"/>
</dbReference>
<keyword evidence="2" id="KW-0238">DNA-binding</keyword>
<protein>
    <submittedName>
        <fullName evidence="5">GntR family transcriptional regulator</fullName>
    </submittedName>
</protein>
<dbReference type="EMBL" id="JAGEMX010000019">
    <property type="protein sequence ID" value="MBO1834557.1"/>
    <property type="molecule type" value="Genomic_DNA"/>
</dbReference>
<dbReference type="EMBL" id="CP090642">
    <property type="protein sequence ID" value="WFN22465.1"/>
    <property type="molecule type" value="Genomic_DNA"/>
</dbReference>
<dbReference type="EMBL" id="JAENIB010000023">
    <property type="protein sequence ID" value="MBK1934731.1"/>
    <property type="molecule type" value="Genomic_DNA"/>
</dbReference>
<reference evidence="7 10" key="3">
    <citation type="submission" date="2021-12" db="EMBL/GenBank/DDBJ databases">
        <title>Genomic and phenotypic characterization of three Burkholderia contaminans isolates recovered from different sources.</title>
        <authorList>
            <person name="Lopez De Volder A."/>
            <person name="Fan Y."/>
            <person name="Nunvar J."/>
            <person name="Herrera T."/>
            <person name="Timp W."/>
            <person name="Degrossi J."/>
        </authorList>
    </citation>
    <scope>NUCLEOTIDE SEQUENCE [LARGE SCALE GENOMIC DNA]</scope>
    <source>
        <strain evidence="7 10">LMG 23361</strain>
    </source>
</reference>
<organism evidence="5 8">
    <name type="scientific">Burkholderia contaminans</name>
    <dbReference type="NCBI Taxonomy" id="488447"/>
    <lineage>
        <taxon>Bacteria</taxon>
        <taxon>Pseudomonadati</taxon>
        <taxon>Pseudomonadota</taxon>
        <taxon>Betaproteobacteria</taxon>
        <taxon>Burkholderiales</taxon>
        <taxon>Burkholderiaceae</taxon>
        <taxon>Burkholderia</taxon>
        <taxon>Burkholderia cepacia complex</taxon>
    </lineage>
</organism>
<dbReference type="GO" id="GO:0003677">
    <property type="term" value="F:DNA binding"/>
    <property type="evidence" value="ECO:0007669"/>
    <property type="project" value="UniProtKB-KW"/>
</dbReference>
<evidence type="ECO:0000313" key="6">
    <source>
        <dbReference type="EMBL" id="MBO1834557.1"/>
    </source>
</evidence>
<dbReference type="Proteomes" id="UP000611459">
    <property type="component" value="Unassembled WGS sequence"/>
</dbReference>
<dbReference type="OrthoDB" id="9799812at2"/>
<dbReference type="RefSeq" id="WP_046196864.1">
    <property type="nucleotide sequence ID" value="NZ_AP018359.1"/>
</dbReference>
<evidence type="ECO:0000256" key="1">
    <source>
        <dbReference type="ARBA" id="ARBA00023015"/>
    </source>
</evidence>
<accession>A0A1E3FVR4</accession>
<dbReference type="SUPFAM" id="SSF48008">
    <property type="entry name" value="GntR ligand-binding domain-like"/>
    <property type="match status" value="1"/>
</dbReference>
<dbReference type="PROSITE" id="PS50949">
    <property type="entry name" value="HTH_GNTR"/>
    <property type="match status" value="1"/>
</dbReference>
<evidence type="ECO:0000256" key="3">
    <source>
        <dbReference type="ARBA" id="ARBA00023163"/>
    </source>
</evidence>
<dbReference type="PANTHER" id="PTHR43537">
    <property type="entry name" value="TRANSCRIPTIONAL REGULATOR, GNTR FAMILY"/>
    <property type="match status" value="1"/>
</dbReference>
<keyword evidence="9" id="KW-1185">Reference proteome</keyword>
<dbReference type="InterPro" id="IPR008920">
    <property type="entry name" value="TF_FadR/GntR_C"/>
</dbReference>
<evidence type="ECO:0000313" key="7">
    <source>
        <dbReference type="EMBL" id="WFN22465.1"/>
    </source>
</evidence>
<dbReference type="SMART" id="SM00345">
    <property type="entry name" value="HTH_GNTR"/>
    <property type="match status" value="1"/>
</dbReference>
<dbReference type="PANTHER" id="PTHR43537:SF24">
    <property type="entry name" value="GLUCONATE OPERON TRANSCRIPTIONAL REPRESSOR"/>
    <property type="match status" value="1"/>
</dbReference>
<dbReference type="SMART" id="SM00895">
    <property type="entry name" value="FCD"/>
    <property type="match status" value="1"/>
</dbReference>
<dbReference type="Pfam" id="PF00392">
    <property type="entry name" value="GntR"/>
    <property type="match status" value="1"/>
</dbReference>
<reference evidence="6 9" key="2">
    <citation type="submission" date="2021-03" db="EMBL/GenBank/DDBJ databases">
        <title>Clinical course, treatment and visual outcome of an outbreak of Burkholderia contaminans endophthalmitis following cataract surgery.</title>
        <authorList>
            <person name="Lind C."/>
            <person name="Olsen K."/>
            <person name="Angelsen N.K."/>
            <person name="Krefting E.A."/>
            <person name="Fossen K."/>
            <person name="Gravningen K."/>
            <person name="Depoorter E."/>
            <person name="Vandamme P."/>
            <person name="Bertelsen G."/>
        </authorList>
    </citation>
    <scope>NUCLEOTIDE SEQUENCE [LARGE SCALE GENOMIC DNA]</scope>
    <source>
        <strain evidence="6 9">51242556</strain>
    </source>
</reference>
<evidence type="ECO:0000313" key="5">
    <source>
        <dbReference type="EMBL" id="MBK1934731.1"/>
    </source>
</evidence>
<dbReference type="InterPro" id="IPR011711">
    <property type="entry name" value="GntR_C"/>
</dbReference>